<keyword evidence="3" id="KW-0645">Protease</keyword>
<dbReference type="EMBL" id="DVNG01000123">
    <property type="protein sequence ID" value="HIU50995.1"/>
    <property type="molecule type" value="Genomic_DNA"/>
</dbReference>
<keyword evidence="6 8" id="KW-1133">Transmembrane helix</keyword>
<keyword evidence="7 8" id="KW-0472">Membrane</keyword>
<evidence type="ECO:0000256" key="1">
    <source>
        <dbReference type="ARBA" id="ARBA00022475"/>
    </source>
</evidence>
<gene>
    <name evidence="9" type="ORF">IAD22_08295</name>
</gene>
<name>A0A9D1LZC6_9FIRM</name>
<evidence type="ECO:0000313" key="10">
    <source>
        <dbReference type="Proteomes" id="UP000824118"/>
    </source>
</evidence>
<evidence type="ECO:0000256" key="7">
    <source>
        <dbReference type="ARBA" id="ARBA00023136"/>
    </source>
</evidence>
<reference evidence="9" key="2">
    <citation type="journal article" date="2021" name="PeerJ">
        <title>Extensive microbial diversity within the chicken gut microbiome revealed by metagenomics and culture.</title>
        <authorList>
            <person name="Gilroy R."/>
            <person name="Ravi A."/>
            <person name="Getino M."/>
            <person name="Pursley I."/>
            <person name="Horton D.L."/>
            <person name="Alikhan N.F."/>
            <person name="Baker D."/>
            <person name="Gharbi K."/>
            <person name="Hall N."/>
            <person name="Watson M."/>
            <person name="Adriaenssens E.M."/>
            <person name="Foster-Nyarko E."/>
            <person name="Jarju S."/>
            <person name="Secka A."/>
            <person name="Antonio M."/>
            <person name="Oren A."/>
            <person name="Chaudhuri R.R."/>
            <person name="La Ragione R."/>
            <person name="Hildebrand F."/>
            <person name="Pallen M.J."/>
        </authorList>
    </citation>
    <scope>NUCLEOTIDE SEQUENCE</scope>
    <source>
        <strain evidence="9">ChiGjej1B1-1684</strain>
    </source>
</reference>
<organism evidence="9 10">
    <name type="scientific">Candidatus Limousia pullorum</name>
    <dbReference type="NCBI Taxonomy" id="2840860"/>
    <lineage>
        <taxon>Bacteria</taxon>
        <taxon>Bacillati</taxon>
        <taxon>Bacillota</taxon>
        <taxon>Clostridia</taxon>
        <taxon>Eubacteriales</taxon>
        <taxon>Oscillospiraceae</taxon>
        <taxon>Oscillospiraceae incertae sedis</taxon>
        <taxon>Candidatus Limousia</taxon>
    </lineage>
</organism>
<evidence type="ECO:0000256" key="5">
    <source>
        <dbReference type="ARBA" id="ARBA00022801"/>
    </source>
</evidence>
<feature type="transmembrane region" description="Helical" evidence="8">
    <location>
        <begin position="82"/>
        <end position="103"/>
    </location>
</feature>
<dbReference type="Pfam" id="PF04647">
    <property type="entry name" value="AgrB"/>
    <property type="match status" value="1"/>
</dbReference>
<accession>A0A9D1LZC6</accession>
<evidence type="ECO:0000256" key="4">
    <source>
        <dbReference type="ARBA" id="ARBA00022692"/>
    </source>
</evidence>
<dbReference type="GO" id="GO:0006508">
    <property type="term" value="P:proteolysis"/>
    <property type="evidence" value="ECO:0007669"/>
    <property type="project" value="UniProtKB-KW"/>
</dbReference>
<dbReference type="GO" id="GO:0008233">
    <property type="term" value="F:peptidase activity"/>
    <property type="evidence" value="ECO:0007669"/>
    <property type="project" value="UniProtKB-KW"/>
</dbReference>
<evidence type="ECO:0000313" key="9">
    <source>
        <dbReference type="EMBL" id="HIU50995.1"/>
    </source>
</evidence>
<dbReference type="InterPro" id="IPR006741">
    <property type="entry name" value="AgrB"/>
</dbReference>
<comment type="caution">
    <text evidence="9">The sequence shown here is derived from an EMBL/GenBank/DDBJ whole genome shotgun (WGS) entry which is preliminary data.</text>
</comment>
<evidence type="ECO:0000256" key="2">
    <source>
        <dbReference type="ARBA" id="ARBA00022654"/>
    </source>
</evidence>
<keyword evidence="1" id="KW-1003">Cell membrane</keyword>
<dbReference type="Proteomes" id="UP000824118">
    <property type="component" value="Unassembled WGS sequence"/>
</dbReference>
<evidence type="ECO:0000256" key="8">
    <source>
        <dbReference type="SAM" id="Phobius"/>
    </source>
</evidence>
<feature type="transmembrane region" description="Helical" evidence="8">
    <location>
        <begin position="141"/>
        <end position="163"/>
    </location>
</feature>
<keyword evidence="5" id="KW-0378">Hydrolase</keyword>
<dbReference type="GO" id="GO:0009372">
    <property type="term" value="P:quorum sensing"/>
    <property type="evidence" value="ECO:0007669"/>
    <property type="project" value="UniProtKB-KW"/>
</dbReference>
<proteinExistence type="predicted"/>
<reference evidence="9" key="1">
    <citation type="submission" date="2020-10" db="EMBL/GenBank/DDBJ databases">
        <authorList>
            <person name="Gilroy R."/>
        </authorList>
    </citation>
    <scope>NUCLEOTIDE SEQUENCE</scope>
    <source>
        <strain evidence="9">ChiGjej1B1-1684</strain>
    </source>
</reference>
<sequence length="199" mass="22717">MDKVIDSFSERIINYFVSRDLIKDDKKRLYQYSMTNIIQSSICIIGTLLIGLCMGMFFENLIFFLAFKILRKYSGGLHAGKYIYCLLFSLSANVVFMLIIKYLQSFDSVVIVLAFELLSLLSAAFFAPLENKNKRINGKEAMIYKIMAIAISFSLIVVSYILVYYNNPFSVPIGMAMLFNGILLVVGKLSMYAKSRKFQ</sequence>
<keyword evidence="2" id="KW-0673">Quorum sensing</keyword>
<feature type="transmembrane region" description="Helical" evidence="8">
    <location>
        <begin position="109"/>
        <end position="129"/>
    </location>
</feature>
<evidence type="ECO:0000256" key="3">
    <source>
        <dbReference type="ARBA" id="ARBA00022670"/>
    </source>
</evidence>
<protein>
    <submittedName>
        <fullName evidence="9">Accessory gene regulator B family protein</fullName>
    </submittedName>
</protein>
<evidence type="ECO:0000256" key="6">
    <source>
        <dbReference type="ARBA" id="ARBA00022989"/>
    </source>
</evidence>
<dbReference type="GO" id="GO:0016020">
    <property type="term" value="C:membrane"/>
    <property type="evidence" value="ECO:0007669"/>
    <property type="project" value="InterPro"/>
</dbReference>
<feature type="transmembrane region" description="Helical" evidence="8">
    <location>
        <begin position="169"/>
        <end position="187"/>
    </location>
</feature>
<dbReference type="AlphaFoldDB" id="A0A9D1LZC6"/>
<feature type="transmembrane region" description="Helical" evidence="8">
    <location>
        <begin position="37"/>
        <end position="70"/>
    </location>
</feature>
<dbReference type="SMART" id="SM00793">
    <property type="entry name" value="AgrB"/>
    <property type="match status" value="1"/>
</dbReference>
<keyword evidence="4 8" id="KW-0812">Transmembrane</keyword>